<sequence length="59" mass="6693">MATASFDRNFVVSDSKSIEQIHKDLEAPRQVKIKKRNYKADSVKGIALLKQQLSNLETC</sequence>
<name>A0ABU1W552_9GAMM</name>
<comment type="caution">
    <text evidence="1">The sequence shown here is derived from an EMBL/GenBank/DDBJ whole genome shotgun (WGS) entry which is preliminary data.</text>
</comment>
<organism evidence="1 2">
    <name type="scientific">Rheinheimera soli</name>
    <dbReference type="NCBI Taxonomy" id="443616"/>
    <lineage>
        <taxon>Bacteria</taxon>
        <taxon>Pseudomonadati</taxon>
        <taxon>Pseudomonadota</taxon>
        <taxon>Gammaproteobacteria</taxon>
        <taxon>Chromatiales</taxon>
        <taxon>Chromatiaceae</taxon>
        <taxon>Rheinheimera</taxon>
    </lineage>
</organism>
<keyword evidence="2" id="KW-1185">Reference proteome</keyword>
<gene>
    <name evidence="1" type="ORF">J2W69_004080</name>
</gene>
<accession>A0ABU1W552</accession>
<dbReference type="EMBL" id="JAVDWR010000033">
    <property type="protein sequence ID" value="MDR7123097.1"/>
    <property type="molecule type" value="Genomic_DNA"/>
</dbReference>
<proteinExistence type="predicted"/>
<dbReference type="RefSeq" id="WP_310281944.1">
    <property type="nucleotide sequence ID" value="NZ_JAVDWR010000033.1"/>
</dbReference>
<dbReference type="Proteomes" id="UP001257909">
    <property type="component" value="Unassembled WGS sequence"/>
</dbReference>
<reference evidence="1 2" key="1">
    <citation type="submission" date="2023-07" db="EMBL/GenBank/DDBJ databases">
        <title>Sorghum-associated microbial communities from plants grown in Nebraska, USA.</title>
        <authorList>
            <person name="Schachtman D."/>
        </authorList>
    </citation>
    <scope>NUCLEOTIDE SEQUENCE [LARGE SCALE GENOMIC DNA]</scope>
    <source>
        <strain evidence="1 2">4138</strain>
    </source>
</reference>
<protein>
    <submittedName>
        <fullName evidence="1">Uncharacterized protein</fullName>
    </submittedName>
</protein>
<evidence type="ECO:0000313" key="1">
    <source>
        <dbReference type="EMBL" id="MDR7123097.1"/>
    </source>
</evidence>
<evidence type="ECO:0000313" key="2">
    <source>
        <dbReference type="Proteomes" id="UP001257909"/>
    </source>
</evidence>